<dbReference type="AlphaFoldDB" id="A0A1G4KQK5"/>
<dbReference type="EMBL" id="FR839630">
    <property type="protein sequence ID" value="SCV12285.1"/>
    <property type="molecule type" value="Genomic_DNA"/>
</dbReference>
<keyword evidence="2" id="KW-1185">Reference proteome</keyword>
<evidence type="ECO:0000313" key="2">
    <source>
        <dbReference type="Proteomes" id="UP000006853"/>
    </source>
</evidence>
<accession>A0A1G4KQK5</accession>
<reference evidence="1 2" key="2">
    <citation type="journal article" date="2016" name="FEMS Yeast Res.">
        <title>Curation of the genome annotation of Pichia pastoris (Komagataella phaffii) CBS7435 from gene level to protein function.</title>
        <authorList>
            <person name="Valli M."/>
            <person name="Tatto N.E."/>
            <person name="Peymann A."/>
            <person name="Gruber C."/>
            <person name="Landes N."/>
            <person name="Ekker H."/>
            <person name="Thallinger G.G."/>
            <person name="Mattanovich D."/>
            <person name="Gasser B."/>
            <person name="Graf A.B."/>
        </authorList>
    </citation>
    <scope>GENOME REANNOTATION</scope>
    <source>
        <strain evidence="1 2">ATCC 76273 / CBS 7435 / CECT 11047 / NRRL Y-11430 / Wegner 21-1</strain>
    </source>
</reference>
<evidence type="ECO:0000313" key="1">
    <source>
        <dbReference type="EMBL" id="SCV12285.1"/>
    </source>
</evidence>
<proteinExistence type="predicted"/>
<dbReference type="Proteomes" id="UP000006853">
    <property type="component" value="Chromosome 3"/>
</dbReference>
<reference evidence="1 2" key="1">
    <citation type="journal article" date="2011" name="J. Biotechnol.">
        <title>High-quality genome sequence of Pichia pastoris CBS7435.</title>
        <authorList>
            <person name="Kuberl A."/>
            <person name="Schneider J."/>
            <person name="Thallinger G.G."/>
            <person name="Anderl I."/>
            <person name="Wibberg D."/>
            <person name="Hajek T."/>
            <person name="Jaenicke S."/>
            <person name="Brinkrolf K."/>
            <person name="Goesmann A."/>
            <person name="Szczepanowski R."/>
            <person name="Puhler A."/>
            <person name="Schwab H."/>
            <person name="Glieder A."/>
            <person name="Pichler H."/>
        </authorList>
    </citation>
    <scope>NUCLEOTIDE SEQUENCE [LARGE SCALE GENOMIC DNA]</scope>
    <source>
        <strain evidence="2">ATCC 76273 / CBS 7435 / CECT 11047 / NRRL Y-11430 / Wegner 21-1</strain>
    </source>
</reference>
<organism evidence="1 2">
    <name type="scientific">Komagataella phaffii (strain ATCC 76273 / CBS 7435 / CECT 11047 / NRRL Y-11430 / Wegner 21-1)</name>
    <name type="common">Yeast</name>
    <name type="synonym">Pichia pastoris</name>
    <dbReference type="NCBI Taxonomy" id="981350"/>
    <lineage>
        <taxon>Eukaryota</taxon>
        <taxon>Fungi</taxon>
        <taxon>Dikarya</taxon>
        <taxon>Ascomycota</taxon>
        <taxon>Saccharomycotina</taxon>
        <taxon>Pichiomycetes</taxon>
        <taxon>Pichiales</taxon>
        <taxon>Pichiaceae</taxon>
        <taxon>Komagataella</taxon>
    </lineage>
</organism>
<sequence>MYAHFSPPLVSKPPTQILGRVTNIERNSCKEELRNVKTADIRHFWAIINSAYVQSEVPISIGFKKLSFCQLY</sequence>
<protein>
    <submittedName>
        <fullName evidence="1">Uncharacterized protein</fullName>
    </submittedName>
</protein>
<gene>
    <name evidence="1" type="ordered locus">PP7435_Chr3-2546</name>
</gene>
<name>A0A1G4KQK5_KOMPC</name>